<keyword evidence="3 6" id="KW-0378">Hydrolase</keyword>
<dbReference type="PANTHER" id="PTHR34978:SF3">
    <property type="entry name" value="SLR0241 PROTEIN"/>
    <property type="match status" value="1"/>
</dbReference>
<dbReference type="Proteomes" id="UP000233766">
    <property type="component" value="Unassembled WGS sequence"/>
</dbReference>
<dbReference type="Gene3D" id="3.30.2010.10">
    <property type="entry name" value="Metalloproteases ('zincins'), catalytic domain"/>
    <property type="match status" value="1"/>
</dbReference>
<keyword evidence="5 6" id="KW-0482">Metalloprotease</keyword>
<reference evidence="9 10" key="1">
    <citation type="submission" date="2017-12" db="EMBL/GenBank/DDBJ databases">
        <title>Sequencing the genomes of 1000 Actinobacteria strains.</title>
        <authorList>
            <person name="Klenk H.-P."/>
        </authorList>
    </citation>
    <scope>NUCLEOTIDE SEQUENCE [LARGE SCALE GENOMIC DNA]</scope>
    <source>
        <strain evidence="9 10">DSM 44489</strain>
    </source>
</reference>
<keyword evidence="4 6" id="KW-0862">Zinc</keyword>
<keyword evidence="7" id="KW-0812">Transmembrane</keyword>
<keyword evidence="10" id="KW-1185">Reference proteome</keyword>
<keyword evidence="2" id="KW-0479">Metal-binding</keyword>
<feature type="domain" description="Peptidase M48" evidence="8">
    <location>
        <begin position="138"/>
        <end position="197"/>
    </location>
</feature>
<evidence type="ECO:0000313" key="9">
    <source>
        <dbReference type="EMBL" id="PKV76658.1"/>
    </source>
</evidence>
<feature type="transmembrane region" description="Helical" evidence="7">
    <location>
        <begin position="33"/>
        <end position="58"/>
    </location>
</feature>
<evidence type="ECO:0000256" key="1">
    <source>
        <dbReference type="ARBA" id="ARBA00022670"/>
    </source>
</evidence>
<dbReference type="OrthoDB" id="9785340at2"/>
<dbReference type="RefSeq" id="WP_101469296.1">
    <property type="nucleotide sequence ID" value="NZ_PJMW01000004.1"/>
</dbReference>
<evidence type="ECO:0000313" key="10">
    <source>
        <dbReference type="Proteomes" id="UP000233766"/>
    </source>
</evidence>
<evidence type="ECO:0000256" key="5">
    <source>
        <dbReference type="ARBA" id="ARBA00023049"/>
    </source>
</evidence>
<dbReference type="Pfam" id="PF01435">
    <property type="entry name" value="Peptidase_M48"/>
    <property type="match status" value="1"/>
</dbReference>
<feature type="transmembrane region" description="Helical" evidence="7">
    <location>
        <begin position="283"/>
        <end position="308"/>
    </location>
</feature>
<evidence type="ECO:0000256" key="6">
    <source>
        <dbReference type="RuleBase" id="RU003983"/>
    </source>
</evidence>
<dbReference type="GO" id="GO:0046872">
    <property type="term" value="F:metal ion binding"/>
    <property type="evidence" value="ECO:0007669"/>
    <property type="project" value="UniProtKB-KW"/>
</dbReference>
<keyword evidence="7" id="KW-0472">Membrane</keyword>
<comment type="caution">
    <text evidence="9">The sequence shown here is derived from an EMBL/GenBank/DDBJ whole genome shotgun (WGS) entry which is preliminary data.</text>
</comment>
<comment type="similarity">
    <text evidence="6">Belongs to the peptidase M48 family.</text>
</comment>
<evidence type="ECO:0000259" key="8">
    <source>
        <dbReference type="Pfam" id="PF01435"/>
    </source>
</evidence>
<comment type="cofactor">
    <cofactor evidence="6">
        <name>Zn(2+)</name>
        <dbReference type="ChEBI" id="CHEBI:29105"/>
    </cofactor>
    <text evidence="6">Binds 1 zinc ion per subunit.</text>
</comment>
<dbReference type="EMBL" id="PJMW01000004">
    <property type="protein sequence ID" value="PKV76658.1"/>
    <property type="molecule type" value="Genomic_DNA"/>
</dbReference>
<dbReference type="GO" id="GO:0006508">
    <property type="term" value="P:proteolysis"/>
    <property type="evidence" value="ECO:0007669"/>
    <property type="project" value="UniProtKB-KW"/>
</dbReference>
<name>A0A2N3V4V6_9NOCA</name>
<dbReference type="InterPro" id="IPR001915">
    <property type="entry name" value="Peptidase_M48"/>
</dbReference>
<keyword evidence="7" id="KW-1133">Transmembrane helix</keyword>
<evidence type="ECO:0000256" key="2">
    <source>
        <dbReference type="ARBA" id="ARBA00022723"/>
    </source>
</evidence>
<evidence type="ECO:0000256" key="7">
    <source>
        <dbReference type="SAM" id="Phobius"/>
    </source>
</evidence>
<organism evidence="9 10">
    <name type="scientific">Nocardia fluminea</name>
    <dbReference type="NCBI Taxonomy" id="134984"/>
    <lineage>
        <taxon>Bacteria</taxon>
        <taxon>Bacillati</taxon>
        <taxon>Actinomycetota</taxon>
        <taxon>Actinomycetes</taxon>
        <taxon>Mycobacteriales</taxon>
        <taxon>Nocardiaceae</taxon>
        <taxon>Nocardia</taxon>
    </lineage>
</organism>
<evidence type="ECO:0000256" key="3">
    <source>
        <dbReference type="ARBA" id="ARBA00022801"/>
    </source>
</evidence>
<evidence type="ECO:0000256" key="4">
    <source>
        <dbReference type="ARBA" id="ARBA00022833"/>
    </source>
</evidence>
<dbReference type="PANTHER" id="PTHR34978">
    <property type="entry name" value="POSSIBLE SENSOR-TRANSDUCER PROTEIN BLAR"/>
    <property type="match status" value="1"/>
</dbReference>
<sequence length="313" mass="32519">MIIALSTAWAAALLCVAAPGVLRRITPTMTPRAAVASWLICLFSVVTLAGAAVAAAVWPGHAPGVAVAEAATQCLTRVVHSVPTWLADPLTGAVVIVVVGLGIRVTASARRHARAGARVRAYHRDVVSVVARRGGEEVPVMWLDHPKPMAYSVDGRPGMVVATEGLAKTLNDGERRAVLAHEYAHLRGGHHRLIRSCEVLAAALPWIPLFARAPKAVAALAEFAADDSAAIATSPETIRSALCIVAASTSTQPSATLSLGGQVLQQRLHRLNGSKPARRSSRWMAAGLSPIVAATAAPAGMLVCATIACLIMP</sequence>
<dbReference type="GO" id="GO:0004222">
    <property type="term" value="F:metalloendopeptidase activity"/>
    <property type="evidence" value="ECO:0007669"/>
    <property type="project" value="InterPro"/>
</dbReference>
<protein>
    <submittedName>
        <fullName evidence="9">Peptidase M48-like protein</fullName>
    </submittedName>
</protein>
<proteinExistence type="inferred from homology"/>
<gene>
    <name evidence="9" type="ORF">ATK86_7596</name>
</gene>
<dbReference type="InterPro" id="IPR052173">
    <property type="entry name" value="Beta-lactam_resp_regulator"/>
</dbReference>
<accession>A0A2N3V4V6</accession>
<dbReference type="CDD" id="cd07326">
    <property type="entry name" value="M56_BlaR1_MecR1_like"/>
    <property type="match status" value="1"/>
</dbReference>
<dbReference type="AlphaFoldDB" id="A0A2N3V4V6"/>
<keyword evidence="1 6" id="KW-0645">Protease</keyword>